<dbReference type="AlphaFoldDB" id="A0A6G3ZUH1"/>
<reference evidence="1" key="1">
    <citation type="submission" date="2020-02" db="EMBL/GenBank/DDBJ databases">
        <authorList>
            <person name="Shen X.-R."/>
            <person name="Zhang Y.-X."/>
        </authorList>
    </citation>
    <scope>NUCLEOTIDE SEQUENCE</scope>
    <source>
        <strain evidence="1">SYP-B3998</strain>
    </source>
</reference>
<comment type="caution">
    <text evidence="1">The sequence shown here is derived from an EMBL/GenBank/DDBJ whole genome shotgun (WGS) entry which is preliminary data.</text>
</comment>
<sequence>MNVNGKLHEITNIPLFISSYLANPAHPNPASFKPMSEAQIYLGTDFPAGFTNSFIPGFSFQAKTDATGAFTIFVPDGFPATIKAFLLATHMIMKVLPPLNVPIFAPVYRSQTFQFSQINSKVQDIFVIRTEGTTQQSFSQAQINEMTTNIRQQMHLDSLSAFINDGFIGITGQDQGATLKADLFLSPFTGPDLNSFISEKVDNIDIDLPGPDFIVGLFVSKDEIAKQFRQGIHNMMPSLNTQIIDRIQKDFGMLITQLEKSTNSKVTMTFEKLRFPVVETRIIGPFTIKTRAIVPDLFVGISRKLFS</sequence>
<dbReference type="EMBL" id="JAAIKC010000001">
    <property type="protein sequence ID" value="NEW05866.1"/>
    <property type="molecule type" value="Genomic_DNA"/>
</dbReference>
<accession>A0A6G3ZUH1</accession>
<protein>
    <submittedName>
        <fullName evidence="1">Uncharacterized protein</fullName>
    </submittedName>
</protein>
<gene>
    <name evidence="1" type="ORF">GK047_07535</name>
</gene>
<proteinExistence type="predicted"/>
<dbReference type="RefSeq" id="WP_163943309.1">
    <property type="nucleotide sequence ID" value="NZ_JAAIKC010000001.1"/>
</dbReference>
<name>A0A6G3ZUH1_9BACL</name>
<evidence type="ECO:0000313" key="1">
    <source>
        <dbReference type="EMBL" id="NEW05866.1"/>
    </source>
</evidence>
<organism evidence="1">
    <name type="scientific">Paenibacillus sp. SYP-B3998</name>
    <dbReference type="NCBI Taxonomy" id="2678564"/>
    <lineage>
        <taxon>Bacteria</taxon>
        <taxon>Bacillati</taxon>
        <taxon>Bacillota</taxon>
        <taxon>Bacilli</taxon>
        <taxon>Bacillales</taxon>
        <taxon>Paenibacillaceae</taxon>
        <taxon>Paenibacillus</taxon>
    </lineage>
</organism>